<dbReference type="InterPro" id="IPR014721">
    <property type="entry name" value="Ribsml_uS5_D2-typ_fold_subgr"/>
</dbReference>
<dbReference type="InterPro" id="IPR004424">
    <property type="entry name" value="IspE"/>
</dbReference>
<dbReference type="PIRSF" id="PIRSF010376">
    <property type="entry name" value="IspE"/>
    <property type="match status" value="1"/>
</dbReference>
<dbReference type="GO" id="GO:0005524">
    <property type="term" value="F:ATP binding"/>
    <property type="evidence" value="ECO:0007669"/>
    <property type="project" value="UniProtKB-UniRule"/>
</dbReference>
<evidence type="ECO:0000259" key="10">
    <source>
        <dbReference type="Pfam" id="PF00288"/>
    </source>
</evidence>
<dbReference type="SUPFAM" id="SSF54211">
    <property type="entry name" value="Ribosomal protein S5 domain 2-like"/>
    <property type="match status" value="1"/>
</dbReference>
<feature type="binding site" evidence="9">
    <location>
        <begin position="95"/>
        <end position="105"/>
    </location>
    <ligand>
        <name>ATP</name>
        <dbReference type="ChEBI" id="CHEBI:30616"/>
    </ligand>
</feature>
<organism evidence="12 13">
    <name type="scientific">Liquorilactobacillus cacaonum DSM 21116</name>
    <dbReference type="NCBI Taxonomy" id="1423729"/>
    <lineage>
        <taxon>Bacteria</taxon>
        <taxon>Bacillati</taxon>
        <taxon>Bacillota</taxon>
        <taxon>Bacilli</taxon>
        <taxon>Lactobacillales</taxon>
        <taxon>Lactobacillaceae</taxon>
        <taxon>Liquorilactobacillus</taxon>
    </lineage>
</organism>
<feature type="domain" description="GHMP kinase C-terminal" evidence="11">
    <location>
        <begin position="199"/>
        <end position="274"/>
    </location>
</feature>
<dbReference type="NCBIfam" id="TIGR00154">
    <property type="entry name" value="ispE"/>
    <property type="match status" value="1"/>
</dbReference>
<protein>
    <recommendedName>
        <fullName evidence="3 9">4-diphosphocytidyl-2-C-methyl-D-erythritol kinase</fullName>
        <shortName evidence="9">CMK</shortName>
        <ecNumber evidence="2 9">2.7.1.148</ecNumber>
    </recommendedName>
    <alternativeName>
        <fullName evidence="8 9">4-(cytidine-5'-diphospho)-2-C-methyl-D-erythritol kinase</fullName>
    </alternativeName>
</protein>
<comment type="function">
    <text evidence="9">Catalyzes the phosphorylation of the position 2 hydroxy group of 4-diphosphocytidyl-2C-methyl-D-erythritol.</text>
</comment>
<keyword evidence="7 9" id="KW-0067">ATP-binding</keyword>
<evidence type="ECO:0000256" key="7">
    <source>
        <dbReference type="ARBA" id="ARBA00022840"/>
    </source>
</evidence>
<dbReference type="STRING" id="1423729.FC80_GL000013"/>
<evidence type="ECO:0000259" key="11">
    <source>
        <dbReference type="Pfam" id="PF08544"/>
    </source>
</evidence>
<evidence type="ECO:0000256" key="1">
    <source>
        <dbReference type="ARBA" id="ARBA00009684"/>
    </source>
</evidence>
<keyword evidence="5 9" id="KW-0547">Nucleotide-binding</keyword>
<dbReference type="RefSeq" id="WP_057828113.1">
    <property type="nucleotide sequence ID" value="NZ_AYZE01000001.1"/>
</dbReference>
<keyword evidence="6 9" id="KW-0418">Kinase</keyword>
<dbReference type="GO" id="GO:0016114">
    <property type="term" value="P:terpenoid biosynthetic process"/>
    <property type="evidence" value="ECO:0007669"/>
    <property type="project" value="UniProtKB-UniRule"/>
</dbReference>
<dbReference type="GO" id="GO:0019288">
    <property type="term" value="P:isopentenyl diphosphate biosynthetic process, methylerythritol 4-phosphate pathway"/>
    <property type="evidence" value="ECO:0007669"/>
    <property type="project" value="UniProtKB-UniRule"/>
</dbReference>
<name>A0A0R2CMW2_9LACO</name>
<evidence type="ECO:0000256" key="4">
    <source>
        <dbReference type="ARBA" id="ARBA00022679"/>
    </source>
</evidence>
<keyword evidence="13" id="KW-1185">Reference proteome</keyword>
<dbReference type="UniPathway" id="UPA00056">
    <property type="reaction ID" value="UER00094"/>
</dbReference>
<dbReference type="Pfam" id="PF00288">
    <property type="entry name" value="GHMP_kinases_N"/>
    <property type="match status" value="1"/>
</dbReference>
<evidence type="ECO:0000256" key="5">
    <source>
        <dbReference type="ARBA" id="ARBA00022741"/>
    </source>
</evidence>
<feature type="active site" evidence="9">
    <location>
        <position position="137"/>
    </location>
</feature>
<dbReference type="EMBL" id="AYZE01000001">
    <property type="protein sequence ID" value="KRM92925.1"/>
    <property type="molecule type" value="Genomic_DNA"/>
</dbReference>
<sequence length="290" mass="31814">MEIIEKAPAKINLSLDTPFRHLDGDPEWRMVMTAVDLADYVKIESASDIVGIQVETDAGFLPQDQRNLAYQAAKKMQQLFAGHQGVRIKIKKNIPVAAGMGGGSADAAAVLRGLNKLWRLNLTRTEMAKIGLSIDSDVPFCVFSETALVTGKGEIITPLNELPSMWIVIAKPRASISTPTILKKISYSDLDHQDVDRVVKAIKKQQVPQLFDAMGNTLEELTTAELPEIAKLKEKMIKFGASVAQMTGSGPTVFGLCSKHSRAQRVYNSLKGFCEEVYIVRPCNLSSPKE</sequence>
<dbReference type="InterPro" id="IPR006204">
    <property type="entry name" value="GHMP_kinase_N_dom"/>
</dbReference>
<evidence type="ECO:0000313" key="13">
    <source>
        <dbReference type="Proteomes" id="UP000051131"/>
    </source>
</evidence>
<evidence type="ECO:0000256" key="3">
    <source>
        <dbReference type="ARBA" id="ARBA00017473"/>
    </source>
</evidence>
<dbReference type="SUPFAM" id="SSF55060">
    <property type="entry name" value="GHMP Kinase, C-terminal domain"/>
    <property type="match status" value="1"/>
</dbReference>
<dbReference type="InterPro" id="IPR013750">
    <property type="entry name" value="GHMP_kinase_C_dom"/>
</dbReference>
<dbReference type="HAMAP" id="MF_00061">
    <property type="entry name" value="IspE"/>
    <property type="match status" value="1"/>
</dbReference>
<dbReference type="Proteomes" id="UP000051131">
    <property type="component" value="Unassembled WGS sequence"/>
</dbReference>
<dbReference type="PATRIC" id="fig|1423729.3.peg.13"/>
<gene>
    <name evidence="9" type="primary">ispE</name>
    <name evidence="12" type="ORF">FC80_GL000013</name>
</gene>
<feature type="active site" evidence="9">
    <location>
        <position position="10"/>
    </location>
</feature>
<dbReference type="Gene3D" id="3.30.70.890">
    <property type="entry name" value="GHMP kinase, C-terminal domain"/>
    <property type="match status" value="1"/>
</dbReference>
<comment type="pathway">
    <text evidence="9">Isoprenoid biosynthesis; isopentenyl diphosphate biosynthesis via DXP pathway; isopentenyl diphosphate from 1-deoxy-D-xylulose 5-phosphate: step 3/6.</text>
</comment>
<dbReference type="InterPro" id="IPR020568">
    <property type="entry name" value="Ribosomal_Su5_D2-typ_SF"/>
</dbReference>
<evidence type="ECO:0000256" key="6">
    <source>
        <dbReference type="ARBA" id="ARBA00022777"/>
    </source>
</evidence>
<proteinExistence type="inferred from homology"/>
<keyword evidence="9" id="KW-0414">Isoprene biosynthesis</keyword>
<feature type="domain" description="GHMP kinase N-terminal" evidence="10">
    <location>
        <begin position="67"/>
        <end position="144"/>
    </location>
</feature>
<comment type="caution">
    <text evidence="12">The sequence shown here is derived from an EMBL/GenBank/DDBJ whole genome shotgun (WGS) entry which is preliminary data.</text>
</comment>
<reference evidence="12 13" key="1">
    <citation type="journal article" date="2015" name="Genome Announc.">
        <title>Expanding the biotechnology potential of lactobacilli through comparative genomics of 213 strains and associated genera.</title>
        <authorList>
            <person name="Sun Z."/>
            <person name="Harris H.M."/>
            <person name="McCann A."/>
            <person name="Guo C."/>
            <person name="Argimon S."/>
            <person name="Zhang W."/>
            <person name="Yang X."/>
            <person name="Jeffery I.B."/>
            <person name="Cooney J.C."/>
            <person name="Kagawa T.F."/>
            <person name="Liu W."/>
            <person name="Song Y."/>
            <person name="Salvetti E."/>
            <person name="Wrobel A."/>
            <person name="Rasinkangas P."/>
            <person name="Parkhill J."/>
            <person name="Rea M.C."/>
            <person name="O'Sullivan O."/>
            <person name="Ritari J."/>
            <person name="Douillard F.P."/>
            <person name="Paul Ross R."/>
            <person name="Yang R."/>
            <person name="Briner A.E."/>
            <person name="Felis G.E."/>
            <person name="de Vos W.M."/>
            <person name="Barrangou R."/>
            <person name="Klaenhammer T.R."/>
            <person name="Caufield P.W."/>
            <person name="Cui Y."/>
            <person name="Zhang H."/>
            <person name="O'Toole P.W."/>
        </authorList>
    </citation>
    <scope>NUCLEOTIDE SEQUENCE [LARGE SCALE GENOMIC DNA]</scope>
    <source>
        <strain evidence="12 13">DSM 21116</strain>
    </source>
</reference>
<keyword evidence="4 9" id="KW-0808">Transferase</keyword>
<accession>A0A0R2CMW2</accession>
<dbReference type="Gene3D" id="3.30.230.10">
    <property type="match status" value="1"/>
</dbReference>
<dbReference type="EC" id="2.7.1.148" evidence="2 9"/>
<comment type="catalytic activity">
    <reaction evidence="9">
        <text>4-CDP-2-C-methyl-D-erythritol + ATP = 4-CDP-2-C-methyl-D-erythritol 2-phosphate + ADP + H(+)</text>
        <dbReference type="Rhea" id="RHEA:18437"/>
        <dbReference type="ChEBI" id="CHEBI:15378"/>
        <dbReference type="ChEBI" id="CHEBI:30616"/>
        <dbReference type="ChEBI" id="CHEBI:57823"/>
        <dbReference type="ChEBI" id="CHEBI:57919"/>
        <dbReference type="ChEBI" id="CHEBI:456216"/>
        <dbReference type="EC" id="2.7.1.148"/>
    </reaction>
</comment>
<dbReference type="PANTHER" id="PTHR43527">
    <property type="entry name" value="4-DIPHOSPHOCYTIDYL-2-C-METHYL-D-ERYTHRITOL KINASE, CHLOROPLASTIC"/>
    <property type="match status" value="1"/>
</dbReference>
<evidence type="ECO:0000256" key="9">
    <source>
        <dbReference type="HAMAP-Rule" id="MF_00061"/>
    </source>
</evidence>
<dbReference type="InterPro" id="IPR036554">
    <property type="entry name" value="GHMP_kinase_C_sf"/>
</dbReference>
<evidence type="ECO:0000313" key="12">
    <source>
        <dbReference type="EMBL" id="KRM92925.1"/>
    </source>
</evidence>
<evidence type="ECO:0000256" key="2">
    <source>
        <dbReference type="ARBA" id="ARBA00012052"/>
    </source>
</evidence>
<dbReference type="AlphaFoldDB" id="A0A0R2CMW2"/>
<dbReference type="OrthoDB" id="9809438at2"/>
<dbReference type="PANTHER" id="PTHR43527:SF2">
    <property type="entry name" value="4-DIPHOSPHOCYTIDYL-2-C-METHYL-D-ERYTHRITOL KINASE, CHLOROPLASTIC"/>
    <property type="match status" value="1"/>
</dbReference>
<dbReference type="Pfam" id="PF08544">
    <property type="entry name" value="GHMP_kinases_C"/>
    <property type="match status" value="1"/>
</dbReference>
<dbReference type="GO" id="GO:0050515">
    <property type="term" value="F:4-(cytidine 5'-diphospho)-2-C-methyl-D-erythritol kinase activity"/>
    <property type="evidence" value="ECO:0007669"/>
    <property type="project" value="UniProtKB-UniRule"/>
</dbReference>
<evidence type="ECO:0000256" key="8">
    <source>
        <dbReference type="ARBA" id="ARBA00032554"/>
    </source>
</evidence>
<comment type="similarity">
    <text evidence="1 9">Belongs to the GHMP kinase family. IspE subfamily.</text>
</comment>